<dbReference type="InterPro" id="IPR013324">
    <property type="entry name" value="RNA_pol_sigma_r3/r4-like"/>
</dbReference>
<dbReference type="SUPFAM" id="SSF88659">
    <property type="entry name" value="Sigma3 and sigma4 domains of RNA polymerase sigma factors"/>
    <property type="match status" value="1"/>
</dbReference>
<proteinExistence type="inferred from homology"/>
<evidence type="ECO:0000259" key="6">
    <source>
        <dbReference type="Pfam" id="PF08281"/>
    </source>
</evidence>
<dbReference type="PANTHER" id="PTHR43133:SF63">
    <property type="entry name" value="RNA POLYMERASE SIGMA FACTOR FECI-RELATED"/>
    <property type="match status" value="1"/>
</dbReference>
<keyword evidence="4" id="KW-0804">Transcription</keyword>
<dbReference type="NCBIfam" id="TIGR02937">
    <property type="entry name" value="sigma70-ECF"/>
    <property type="match status" value="1"/>
</dbReference>
<dbReference type="InterPro" id="IPR014284">
    <property type="entry name" value="RNA_pol_sigma-70_dom"/>
</dbReference>
<dbReference type="SUPFAM" id="SSF88946">
    <property type="entry name" value="Sigma2 domain of RNA polymerase sigma factors"/>
    <property type="match status" value="1"/>
</dbReference>
<evidence type="ECO:0000256" key="2">
    <source>
        <dbReference type="ARBA" id="ARBA00023015"/>
    </source>
</evidence>
<dbReference type="InterPro" id="IPR007627">
    <property type="entry name" value="RNA_pol_sigma70_r2"/>
</dbReference>
<dbReference type="AlphaFoldDB" id="A0A290WWA5"/>
<evidence type="ECO:0000313" key="8">
    <source>
        <dbReference type="Proteomes" id="UP000218437"/>
    </source>
</evidence>
<gene>
    <name evidence="7" type="ORF">CNX70_14130</name>
</gene>
<dbReference type="EMBL" id="CP023422">
    <property type="protein sequence ID" value="ATD61167.1"/>
    <property type="molecule type" value="Genomic_DNA"/>
</dbReference>
<protein>
    <submittedName>
        <fullName evidence="7">RNA polymerase subunit sigma-24</fullName>
    </submittedName>
</protein>
<evidence type="ECO:0000256" key="3">
    <source>
        <dbReference type="ARBA" id="ARBA00023082"/>
    </source>
</evidence>
<dbReference type="Pfam" id="PF08281">
    <property type="entry name" value="Sigma70_r4_2"/>
    <property type="match status" value="1"/>
</dbReference>
<feature type="domain" description="RNA polymerase sigma-70 region 2" evidence="5">
    <location>
        <begin position="21"/>
        <end position="82"/>
    </location>
</feature>
<dbReference type="GO" id="GO:0003677">
    <property type="term" value="F:DNA binding"/>
    <property type="evidence" value="ECO:0007669"/>
    <property type="project" value="InterPro"/>
</dbReference>
<feature type="domain" description="RNA polymerase sigma factor 70 region 4 type 2" evidence="6">
    <location>
        <begin position="118"/>
        <end position="170"/>
    </location>
</feature>
<dbReference type="GO" id="GO:0006352">
    <property type="term" value="P:DNA-templated transcription initiation"/>
    <property type="evidence" value="ECO:0007669"/>
    <property type="project" value="InterPro"/>
</dbReference>
<evidence type="ECO:0000256" key="1">
    <source>
        <dbReference type="ARBA" id="ARBA00010641"/>
    </source>
</evidence>
<keyword evidence="3" id="KW-0731">Sigma factor</keyword>
<keyword evidence="2" id="KW-0805">Transcription regulation</keyword>
<dbReference type="Pfam" id="PF04542">
    <property type="entry name" value="Sigma70_r2"/>
    <property type="match status" value="1"/>
</dbReference>
<evidence type="ECO:0000256" key="4">
    <source>
        <dbReference type="ARBA" id="ARBA00023163"/>
    </source>
</evidence>
<dbReference type="Gene3D" id="1.10.10.10">
    <property type="entry name" value="Winged helix-like DNA-binding domain superfamily/Winged helix DNA-binding domain"/>
    <property type="match status" value="1"/>
</dbReference>
<dbReference type="InterPro" id="IPR036388">
    <property type="entry name" value="WH-like_DNA-bd_sf"/>
</dbReference>
<evidence type="ECO:0000259" key="5">
    <source>
        <dbReference type="Pfam" id="PF04542"/>
    </source>
</evidence>
<sequence>MSLPDLRTKLKRHLSSRYAVLRWRLERVVGCKHNAADALQETWLRLEAMVAPGPAAAPVHNPDAYLLRMAANIATDAYRRDRIIVTEREREELMHMADEAGDDISDPARIVAARLDVQALDVALAGLSPRRRAILTAARIDGMLNADIAERFGISVAMVKKELQAAMQHCKTCMADADAAQRSDVSGRRKY</sequence>
<keyword evidence="8" id="KW-1185">Reference proteome</keyword>
<comment type="similarity">
    <text evidence="1">Belongs to the sigma-70 factor family. ECF subfamily.</text>
</comment>
<dbReference type="PANTHER" id="PTHR43133">
    <property type="entry name" value="RNA POLYMERASE ECF-TYPE SIGMA FACTO"/>
    <property type="match status" value="1"/>
</dbReference>
<dbReference type="KEGG" id="jsv:CNX70_14130"/>
<reference evidence="7 8" key="1">
    <citation type="submission" date="2017-09" db="EMBL/GenBank/DDBJ databases">
        <title>Complete genome sequence of Janthinobacterium svalbardensis PAMC 27463.</title>
        <authorList>
            <person name="Cho Y.-J."/>
            <person name="Cho A."/>
            <person name="Kim O.-S."/>
            <person name="Lee J.-I."/>
        </authorList>
    </citation>
    <scope>NUCLEOTIDE SEQUENCE [LARGE SCALE GENOMIC DNA]</scope>
    <source>
        <strain evidence="7 8">PAMC 27463</strain>
    </source>
</reference>
<dbReference type="InterPro" id="IPR013325">
    <property type="entry name" value="RNA_pol_sigma_r2"/>
</dbReference>
<evidence type="ECO:0000313" key="7">
    <source>
        <dbReference type="EMBL" id="ATD61167.1"/>
    </source>
</evidence>
<accession>A0A290WWA5</accession>
<name>A0A290WWA5_9BURK</name>
<dbReference type="Proteomes" id="UP000218437">
    <property type="component" value="Chromosome"/>
</dbReference>
<dbReference type="GO" id="GO:0016987">
    <property type="term" value="F:sigma factor activity"/>
    <property type="evidence" value="ECO:0007669"/>
    <property type="project" value="UniProtKB-KW"/>
</dbReference>
<dbReference type="InterPro" id="IPR039425">
    <property type="entry name" value="RNA_pol_sigma-70-like"/>
</dbReference>
<dbReference type="InterPro" id="IPR013249">
    <property type="entry name" value="RNA_pol_sigma70_r4_t2"/>
</dbReference>
<organism evidence="7 8">
    <name type="scientific">Janthinobacterium svalbardensis</name>
    <dbReference type="NCBI Taxonomy" id="368607"/>
    <lineage>
        <taxon>Bacteria</taxon>
        <taxon>Pseudomonadati</taxon>
        <taxon>Pseudomonadota</taxon>
        <taxon>Betaproteobacteria</taxon>
        <taxon>Burkholderiales</taxon>
        <taxon>Oxalobacteraceae</taxon>
        <taxon>Janthinobacterium</taxon>
    </lineage>
</organism>
<dbReference type="RefSeq" id="WP_096235191.1">
    <property type="nucleotide sequence ID" value="NZ_CP023422.1"/>
</dbReference>
<dbReference type="Gene3D" id="1.10.1740.10">
    <property type="match status" value="1"/>
</dbReference>